<dbReference type="InterPro" id="IPR036388">
    <property type="entry name" value="WH-like_DNA-bd_sf"/>
</dbReference>
<evidence type="ECO:0000259" key="3">
    <source>
        <dbReference type="Pfam" id="PF05043"/>
    </source>
</evidence>
<accession>A0ABT7UD39</accession>
<feature type="domain" description="Helix-turn-helix type 11" evidence="4">
    <location>
        <begin position="7"/>
        <end position="44"/>
    </location>
</feature>
<dbReference type="Pfam" id="PF08279">
    <property type="entry name" value="HTH_11"/>
    <property type="match status" value="1"/>
</dbReference>
<evidence type="ECO:0000259" key="4">
    <source>
        <dbReference type="Pfam" id="PF08279"/>
    </source>
</evidence>
<dbReference type="RefSeq" id="WP_289607980.1">
    <property type="nucleotide sequence ID" value="NZ_JAUDCG010000032.1"/>
</dbReference>
<dbReference type="Gene3D" id="1.10.10.10">
    <property type="entry name" value="Winged helix-like DNA-binding domain superfamily/Winged helix DNA-binding domain"/>
    <property type="match status" value="1"/>
</dbReference>
<dbReference type="PANTHER" id="PTHR30185">
    <property type="entry name" value="CRYPTIC BETA-GLUCOSIDE BGL OPERON ANTITERMINATOR"/>
    <property type="match status" value="1"/>
</dbReference>
<dbReference type="InterPro" id="IPR036634">
    <property type="entry name" value="PRD_sf"/>
</dbReference>
<reference evidence="5" key="1">
    <citation type="submission" date="2023-06" db="EMBL/GenBank/DDBJ databases">
        <title>Identification and characterization of horizontal gene transfer across gut microbiota members of farm animals based on homology search.</title>
        <authorList>
            <person name="Schwarzerova J."/>
            <person name="Nykrynova M."/>
            <person name="Jureckova K."/>
            <person name="Cejkova D."/>
            <person name="Rychlik I."/>
        </authorList>
    </citation>
    <scope>NUCLEOTIDE SEQUENCE</scope>
    <source>
        <strain evidence="5">ET39</strain>
    </source>
</reference>
<dbReference type="InterPro" id="IPR013196">
    <property type="entry name" value="HTH_11"/>
</dbReference>
<evidence type="ECO:0000313" key="5">
    <source>
        <dbReference type="EMBL" id="MDM8157534.1"/>
    </source>
</evidence>
<keyword evidence="2" id="KW-0804">Transcription</keyword>
<dbReference type="SUPFAM" id="SSF63520">
    <property type="entry name" value="PTS-regulatory domain, PRD"/>
    <property type="match status" value="1"/>
</dbReference>
<organism evidence="5 6">
    <name type="scientific">Amedibacillus dolichus</name>
    <dbReference type="NCBI Taxonomy" id="31971"/>
    <lineage>
        <taxon>Bacteria</taxon>
        <taxon>Bacillati</taxon>
        <taxon>Bacillota</taxon>
        <taxon>Erysipelotrichia</taxon>
        <taxon>Erysipelotrichales</taxon>
        <taxon>Erysipelotrichaceae</taxon>
        <taxon>Amedibacillus</taxon>
    </lineage>
</organism>
<dbReference type="InterPro" id="IPR007737">
    <property type="entry name" value="Mga_HTH"/>
</dbReference>
<dbReference type="Pfam" id="PF05043">
    <property type="entry name" value="Mga"/>
    <property type="match status" value="1"/>
</dbReference>
<evidence type="ECO:0000256" key="2">
    <source>
        <dbReference type="ARBA" id="ARBA00023163"/>
    </source>
</evidence>
<gene>
    <name evidence="5" type="ORF">QUV96_07775</name>
</gene>
<keyword evidence="1" id="KW-0805">Transcription regulation</keyword>
<comment type="caution">
    <text evidence="5">The sequence shown here is derived from an EMBL/GenBank/DDBJ whole genome shotgun (WGS) entry which is preliminary data.</text>
</comment>
<dbReference type="Proteomes" id="UP001529340">
    <property type="component" value="Unassembled WGS sequence"/>
</dbReference>
<keyword evidence="6" id="KW-1185">Reference proteome</keyword>
<evidence type="ECO:0000256" key="1">
    <source>
        <dbReference type="ARBA" id="ARBA00023015"/>
    </source>
</evidence>
<sequence>MYKPYELEIIRLLVEQKNYMSAQEIAEKLHISRRTVFNKMGLVKTICAKHHTQLIAQKAKGFRIDHTYELSLYLKGHDTRYMQAMHLESKLYIAYLLLNEDEKIHISELEEILYLSRPTIYKLIHEVEEWFRQTDIELTMDHKGISIRYGERRYRQALKNWIAETTRLFNKKQEKRDDSDFFKLKKILQGYLCESEAKLKTSVEKVCEECKIHCSLQEIENMAVLLNVMIYRNQQGFFVQISNRLLKIINDLYPMSKIERVTHILFDELHIRFAPNEIIYLITNVLINGDFKDRRILNERVLHIAIKPQLMNEITAYLLSALNIDQEHMNEIIQEIRYIIKREIIFSIKGNMGTGVWHYDLSAQNFHATVDMARDIFQLISKYYFIIYQEKLIYNLIFLLLYTIQKCKRNLRIVLLHNCDEFEYKYVIENIKRYPFASLIYSTDKISDYVDFAQHHRVDLLLSTIHYHDDVSKVLEISKVFGRKESVGIFDVLNQMYEDVNFREIIKNRACGNEDEHKNESEQSKS</sequence>
<dbReference type="InterPro" id="IPR050661">
    <property type="entry name" value="BglG_antiterminators"/>
</dbReference>
<evidence type="ECO:0000313" key="6">
    <source>
        <dbReference type="Proteomes" id="UP001529340"/>
    </source>
</evidence>
<feature type="domain" description="Mga helix-turn-helix" evidence="3">
    <location>
        <begin position="96"/>
        <end position="142"/>
    </location>
</feature>
<dbReference type="EMBL" id="JAUDCG010000032">
    <property type="protein sequence ID" value="MDM8157534.1"/>
    <property type="molecule type" value="Genomic_DNA"/>
</dbReference>
<proteinExistence type="predicted"/>
<protein>
    <submittedName>
        <fullName evidence="5">HTH domain-containing protein</fullName>
    </submittedName>
</protein>
<reference evidence="5" key="2">
    <citation type="submission" date="2023-06" db="EMBL/GenBank/DDBJ databases">
        <authorList>
            <person name="Zeman M."/>
            <person name="Kubasova T."/>
            <person name="Jahodarova E."/>
            <person name="Nykrynova M."/>
            <person name="Rychlik I."/>
        </authorList>
    </citation>
    <scope>NUCLEOTIDE SEQUENCE</scope>
    <source>
        <strain evidence="5">ET39</strain>
    </source>
</reference>
<dbReference type="PANTHER" id="PTHR30185:SF18">
    <property type="entry name" value="TRANSCRIPTIONAL REGULATOR MTLR"/>
    <property type="match status" value="1"/>
</dbReference>
<name>A0ABT7UD39_9FIRM</name>